<dbReference type="EMBL" id="JBHSUS010000001">
    <property type="protein sequence ID" value="MFC6441044.1"/>
    <property type="molecule type" value="Genomic_DNA"/>
</dbReference>
<organism evidence="2 3">
    <name type="scientific">Pseudobowmanella zhangzhouensis</name>
    <dbReference type="NCBI Taxonomy" id="1537679"/>
    <lineage>
        <taxon>Bacteria</taxon>
        <taxon>Pseudomonadati</taxon>
        <taxon>Pseudomonadota</taxon>
        <taxon>Gammaproteobacteria</taxon>
        <taxon>Alteromonadales</taxon>
        <taxon>Alteromonadaceae</taxon>
    </lineage>
</organism>
<gene>
    <name evidence="2" type="ORF">ACFP85_12895</name>
</gene>
<dbReference type="Proteomes" id="UP001596364">
    <property type="component" value="Unassembled WGS sequence"/>
</dbReference>
<sequence>MASYYIDALYIGGNISLYDNLPASLAVGDTVNITNGDIDEFLEITSISTTFWDIGPSYFLEPDASVMLTVTGTGSGSDTINFAFGVSSTGKVFNFTGSAVPPVAPNAPVASIVSGSSTSVAWTALSDPSVTKYEMQVSVGGGAYGTTTNVGLTSPKVWTGLVDGSYKYRIRAVNSYGNGAWSSDSNTVVLDDTPNSFGFTNKSSANLSTYYEATTTISGYVQPVTVSATNGAQVRIGTSGNWYSSVTANPTTQTIGVRMQSSASYSTAKTTTVTAGGTSANWTITTAVMDETPSGFNDPTDITGAELDTYYYSVPYTVTGINTSVAVTATAGAAAKINNGSYISGYAGTVVAGDQVTFRIASSSSYQTAVNASIGIGTVSHTWTATTRAKDTTPSGFTAPSAVTGAQLSEYRYTEPYTITGIDPAVTVSGSSGVAFKINSGSYVTSGTVNSGDTVIFRQQASGSYSTLVSRTITVGSTSYTWNVTTRAKDTTPSGFYQPLAVGSLVPNAWAYTDTYTITGIDPAVPVTGGPNVEFSIAGGSYVTSGTINSGQTVRFRGKAASTYNTTVQRMVAVGSTTYTWYLDTLANPPTSTIGISEPPIALSDVITFFGGGTKLSQFVRAGAYVPNLVENADISTTATGLKLSQFFDCAKN</sequence>
<reference evidence="3" key="1">
    <citation type="journal article" date="2019" name="Int. J. Syst. Evol. Microbiol.">
        <title>The Global Catalogue of Microorganisms (GCM) 10K type strain sequencing project: providing services to taxonomists for standard genome sequencing and annotation.</title>
        <authorList>
            <consortium name="The Broad Institute Genomics Platform"/>
            <consortium name="The Broad Institute Genome Sequencing Center for Infectious Disease"/>
            <person name="Wu L."/>
            <person name="Ma J."/>
        </authorList>
    </citation>
    <scope>NUCLEOTIDE SEQUENCE [LARGE SCALE GENOMIC DNA]</scope>
    <source>
        <strain evidence="3">CGMCC 1.16031</strain>
    </source>
</reference>
<evidence type="ECO:0000259" key="1">
    <source>
        <dbReference type="PROSITE" id="PS50853"/>
    </source>
</evidence>
<accession>A0ABW1XMG5</accession>
<dbReference type="InterPro" id="IPR036116">
    <property type="entry name" value="FN3_sf"/>
</dbReference>
<dbReference type="SMART" id="SM00060">
    <property type="entry name" value="FN3"/>
    <property type="match status" value="1"/>
</dbReference>
<proteinExistence type="predicted"/>
<keyword evidence="3" id="KW-1185">Reference proteome</keyword>
<evidence type="ECO:0000313" key="3">
    <source>
        <dbReference type="Proteomes" id="UP001596364"/>
    </source>
</evidence>
<dbReference type="PROSITE" id="PS50853">
    <property type="entry name" value="FN3"/>
    <property type="match status" value="1"/>
</dbReference>
<dbReference type="Gene3D" id="2.60.40.10">
    <property type="entry name" value="Immunoglobulins"/>
    <property type="match status" value="1"/>
</dbReference>
<protein>
    <submittedName>
        <fullName evidence="2">Fibronectin type III domain-containing protein</fullName>
    </submittedName>
</protein>
<comment type="caution">
    <text evidence="2">The sequence shown here is derived from an EMBL/GenBank/DDBJ whole genome shotgun (WGS) entry which is preliminary data.</text>
</comment>
<name>A0ABW1XMG5_9ALTE</name>
<dbReference type="InterPro" id="IPR003961">
    <property type="entry name" value="FN3_dom"/>
</dbReference>
<evidence type="ECO:0000313" key="2">
    <source>
        <dbReference type="EMBL" id="MFC6441044.1"/>
    </source>
</evidence>
<dbReference type="InterPro" id="IPR013783">
    <property type="entry name" value="Ig-like_fold"/>
</dbReference>
<feature type="domain" description="Fibronectin type-III" evidence="1">
    <location>
        <begin position="104"/>
        <end position="192"/>
    </location>
</feature>
<dbReference type="RefSeq" id="WP_131258616.1">
    <property type="nucleotide sequence ID" value="NZ_JBHSUS010000001.1"/>
</dbReference>
<dbReference type="SUPFAM" id="SSF49265">
    <property type="entry name" value="Fibronectin type III"/>
    <property type="match status" value="1"/>
</dbReference>
<dbReference type="CDD" id="cd00063">
    <property type="entry name" value="FN3"/>
    <property type="match status" value="1"/>
</dbReference>